<evidence type="ECO:0000313" key="3">
    <source>
        <dbReference type="Proteomes" id="UP000662904"/>
    </source>
</evidence>
<dbReference type="SUPFAM" id="SSF48452">
    <property type="entry name" value="TPR-like"/>
    <property type="match status" value="1"/>
</dbReference>
<keyword evidence="3" id="KW-1185">Reference proteome</keyword>
<sequence length="231" mass="27411">MVDVLYRKEVLCPVCSSTFETSKVRLSQRKVEKRDEDFCIYYKGENPIYYEVWVCPECGYAAMEAYFQDIDEWGKDKVRKNISVKWRKRSYGGQRGIDEAINCYKLALYCSRVIEAKASTTASLCLRLAWLYRMQQDPREKEFLKHALNFYMEAFSKERFPIGKMNEITMMYLIGELHRRLGNYEEAVKWFNRVVSHPSRHSNPAIEKMARDQWHLAAQQRKQPDEEIVEG</sequence>
<gene>
    <name evidence="2" type="ORF">H0A61_01747</name>
</gene>
<dbReference type="AlphaFoldDB" id="A0A8A0RNH2"/>
<dbReference type="Proteomes" id="UP000662904">
    <property type="component" value="Chromosome"/>
</dbReference>
<organism evidence="2 3">
    <name type="scientific">Koleobacter methoxysyntrophicus</name>
    <dbReference type="NCBI Taxonomy" id="2751313"/>
    <lineage>
        <taxon>Bacteria</taxon>
        <taxon>Bacillati</taxon>
        <taxon>Bacillota</taxon>
        <taxon>Clostridia</taxon>
        <taxon>Koleobacterales</taxon>
        <taxon>Koleobacteraceae</taxon>
        <taxon>Koleobacter</taxon>
    </lineage>
</organism>
<dbReference type="KEGG" id="kme:H0A61_01747"/>
<evidence type="ECO:0000256" key="1">
    <source>
        <dbReference type="PROSITE-ProRule" id="PRU00339"/>
    </source>
</evidence>
<feature type="repeat" description="TPR" evidence="1">
    <location>
        <begin position="168"/>
        <end position="201"/>
    </location>
</feature>
<protein>
    <recommendedName>
        <fullName evidence="4">DUF2225 domain-containing protein</fullName>
    </recommendedName>
</protein>
<dbReference type="Pfam" id="PF09986">
    <property type="entry name" value="DUF2225"/>
    <property type="match status" value="1"/>
</dbReference>
<keyword evidence="1" id="KW-0802">TPR repeat</keyword>
<dbReference type="InterPro" id="IPR011990">
    <property type="entry name" value="TPR-like_helical_dom_sf"/>
</dbReference>
<dbReference type="EMBL" id="CP059066">
    <property type="protein sequence ID" value="QSQ09384.1"/>
    <property type="molecule type" value="Genomic_DNA"/>
</dbReference>
<dbReference type="Gene3D" id="1.25.40.10">
    <property type="entry name" value="Tetratricopeptide repeat domain"/>
    <property type="match status" value="1"/>
</dbReference>
<dbReference type="PROSITE" id="PS50005">
    <property type="entry name" value="TPR"/>
    <property type="match status" value="1"/>
</dbReference>
<evidence type="ECO:0008006" key="4">
    <source>
        <dbReference type="Google" id="ProtNLM"/>
    </source>
</evidence>
<proteinExistence type="predicted"/>
<dbReference type="InterPro" id="IPR018708">
    <property type="entry name" value="DUF2225"/>
</dbReference>
<evidence type="ECO:0000313" key="2">
    <source>
        <dbReference type="EMBL" id="QSQ09384.1"/>
    </source>
</evidence>
<accession>A0A8A0RNH2</accession>
<name>A0A8A0RNH2_9FIRM</name>
<reference evidence="2" key="1">
    <citation type="submission" date="2020-07" db="EMBL/GenBank/DDBJ databases">
        <title>Koleobacter methoxysyntrophicus gen. nov., sp. nov., a novel anaerobic bacterium isolated from deep subsurface oil field and proposal of Koleobacterales ord. nov. in the phylum Firmicutes.</title>
        <authorList>
            <person name="Sakamoto S."/>
            <person name="Tamaki H."/>
        </authorList>
    </citation>
    <scope>NUCLEOTIDE SEQUENCE</scope>
    <source>
        <strain evidence="2">NRmbB1</strain>
    </source>
</reference>
<dbReference type="RefSeq" id="WP_206706743.1">
    <property type="nucleotide sequence ID" value="NZ_CP059066.1"/>
</dbReference>
<dbReference type="InterPro" id="IPR019734">
    <property type="entry name" value="TPR_rpt"/>
</dbReference>